<feature type="domain" description="DRBM" evidence="12">
    <location>
        <begin position="161"/>
        <end position="225"/>
    </location>
</feature>
<keyword evidence="4 11" id="KW-0540">Nuclease</keyword>
<evidence type="ECO:0000256" key="10">
    <source>
        <dbReference type="ARBA" id="ARBA00049596"/>
    </source>
</evidence>
<dbReference type="PROSITE" id="PS50137">
    <property type="entry name" value="DS_RBD"/>
    <property type="match status" value="1"/>
</dbReference>
<dbReference type="PROSITE" id="PS50142">
    <property type="entry name" value="RNASE_3_2"/>
    <property type="match status" value="1"/>
</dbReference>
<dbReference type="EC" id="3.1.26.3" evidence="11"/>
<evidence type="ECO:0000256" key="5">
    <source>
        <dbReference type="ARBA" id="ARBA00022723"/>
    </source>
</evidence>
<feature type="active site" evidence="11">
    <location>
        <position position="49"/>
    </location>
</feature>
<comment type="subcellular location">
    <subcellularLocation>
        <location evidence="11">Cytoplasm</location>
    </subcellularLocation>
</comment>
<dbReference type="SMART" id="SM00535">
    <property type="entry name" value="RIBOc"/>
    <property type="match status" value="1"/>
</dbReference>
<keyword evidence="5 11" id="KW-0479">Metal-binding</keyword>
<keyword evidence="11" id="KW-0819">tRNA processing</keyword>
<evidence type="ECO:0000313" key="14">
    <source>
        <dbReference type="EMBL" id="APT74507.1"/>
    </source>
</evidence>
<reference evidence="14 15" key="1">
    <citation type="submission" date="2014-02" db="EMBL/GenBank/DDBJ databases">
        <title>Diversity of Thermotogales isolates from hydrothermal vents.</title>
        <authorList>
            <person name="Haverkamp T.H.A."/>
            <person name="Lossouarn J."/>
            <person name="Geslin C."/>
            <person name="Nesbo C.L."/>
        </authorList>
    </citation>
    <scope>NUCLEOTIDE SEQUENCE [LARGE SCALE GENOMIC DNA]</scope>
    <source>
        <strain evidence="14 15">431</strain>
    </source>
</reference>
<evidence type="ECO:0000256" key="1">
    <source>
        <dbReference type="ARBA" id="ARBA00000109"/>
    </source>
</evidence>
<dbReference type="PANTHER" id="PTHR14950">
    <property type="entry name" value="DICER-RELATED"/>
    <property type="match status" value="1"/>
</dbReference>
<evidence type="ECO:0000259" key="13">
    <source>
        <dbReference type="PROSITE" id="PS50142"/>
    </source>
</evidence>
<evidence type="ECO:0000313" key="15">
    <source>
        <dbReference type="Proteomes" id="UP000185490"/>
    </source>
</evidence>
<keyword evidence="7 11" id="KW-0378">Hydrolase</keyword>
<dbReference type="InterPro" id="IPR011907">
    <property type="entry name" value="RNase_III"/>
</dbReference>
<dbReference type="SUPFAM" id="SSF69065">
    <property type="entry name" value="RNase III domain-like"/>
    <property type="match status" value="1"/>
</dbReference>
<dbReference type="SMART" id="SM00358">
    <property type="entry name" value="DSRM"/>
    <property type="match status" value="1"/>
</dbReference>
<dbReference type="RefSeq" id="WP_012057807.1">
    <property type="nucleotide sequence ID" value="NZ_CP007389.1"/>
</dbReference>
<keyword evidence="11" id="KW-0699">rRNA-binding</keyword>
<dbReference type="SUPFAM" id="SSF54768">
    <property type="entry name" value="dsRNA-binding domain-like"/>
    <property type="match status" value="1"/>
</dbReference>
<feature type="binding site" evidence="11">
    <location>
        <position position="121"/>
    </location>
    <ligand>
        <name>Mg(2+)</name>
        <dbReference type="ChEBI" id="CHEBI:18420"/>
    </ligand>
</feature>
<evidence type="ECO:0000256" key="11">
    <source>
        <dbReference type="HAMAP-Rule" id="MF_00104"/>
    </source>
</evidence>
<keyword evidence="11" id="KW-0963">Cytoplasm</keyword>
<evidence type="ECO:0000256" key="8">
    <source>
        <dbReference type="ARBA" id="ARBA00022842"/>
    </source>
</evidence>
<dbReference type="PANTHER" id="PTHR14950:SF37">
    <property type="entry name" value="ENDORIBONUCLEASE DICER"/>
    <property type="match status" value="1"/>
</dbReference>
<feature type="active site" evidence="11">
    <location>
        <position position="121"/>
    </location>
</feature>
<feature type="binding site" evidence="11">
    <location>
        <position position="45"/>
    </location>
    <ligand>
        <name>Mg(2+)</name>
        <dbReference type="ChEBI" id="CHEBI:18420"/>
    </ligand>
</feature>
<organism evidence="14 15">
    <name type="scientific">Thermosipho melanesiensis</name>
    <dbReference type="NCBI Taxonomy" id="46541"/>
    <lineage>
        <taxon>Bacteria</taxon>
        <taxon>Thermotogati</taxon>
        <taxon>Thermotogota</taxon>
        <taxon>Thermotogae</taxon>
        <taxon>Thermotogales</taxon>
        <taxon>Fervidobacteriaceae</taxon>
        <taxon>Thermosipho</taxon>
    </lineage>
</organism>
<evidence type="ECO:0000259" key="12">
    <source>
        <dbReference type="PROSITE" id="PS50137"/>
    </source>
</evidence>
<keyword evidence="8 11" id="KW-0460">Magnesium</keyword>
<protein>
    <recommendedName>
        <fullName evidence="11">Ribonuclease 3</fullName>
        <ecNumber evidence="11">3.1.26.3</ecNumber>
    </recommendedName>
    <alternativeName>
        <fullName evidence="11">Ribonuclease III</fullName>
        <shortName evidence="11">RNase III</shortName>
    </alternativeName>
</protein>
<accession>A0ABN4V3I8</accession>
<evidence type="ECO:0000256" key="3">
    <source>
        <dbReference type="ARBA" id="ARBA00022664"/>
    </source>
</evidence>
<dbReference type="PROSITE" id="PS00517">
    <property type="entry name" value="RNASE_3_1"/>
    <property type="match status" value="1"/>
</dbReference>
<dbReference type="Gene3D" id="1.10.1520.10">
    <property type="entry name" value="Ribonuclease III domain"/>
    <property type="match status" value="1"/>
</dbReference>
<proteinExistence type="inferred from homology"/>
<comment type="cofactor">
    <cofactor evidence="11">
        <name>Mg(2+)</name>
        <dbReference type="ChEBI" id="CHEBI:18420"/>
    </cofactor>
</comment>
<keyword evidence="11" id="KW-0698">rRNA processing</keyword>
<dbReference type="Pfam" id="PF14622">
    <property type="entry name" value="Ribonucleas_3_3"/>
    <property type="match status" value="1"/>
</dbReference>
<dbReference type="Proteomes" id="UP000185490">
    <property type="component" value="Chromosome"/>
</dbReference>
<comment type="catalytic activity">
    <reaction evidence="1 11">
        <text>Endonucleolytic cleavage to 5'-phosphomonoester.</text>
        <dbReference type="EC" id="3.1.26.3"/>
    </reaction>
</comment>
<dbReference type="InterPro" id="IPR000999">
    <property type="entry name" value="RNase_III_dom"/>
</dbReference>
<comment type="function">
    <text evidence="10 11">Digests double-stranded RNA. Involved in the processing of primary rRNA transcript to yield the immediate precursors to the large and small rRNAs (23S and 16S). Processes some mRNAs, and tRNAs when they are encoded in the rRNA operon. Processes pre-crRNA and tracrRNA of type II CRISPR loci if present in the organism.</text>
</comment>
<evidence type="ECO:0000256" key="7">
    <source>
        <dbReference type="ARBA" id="ARBA00022801"/>
    </source>
</evidence>
<feature type="domain" description="RNase III" evidence="13">
    <location>
        <begin position="6"/>
        <end position="132"/>
    </location>
</feature>
<feature type="binding site" evidence="11">
    <location>
        <position position="118"/>
    </location>
    <ligand>
        <name>Mg(2+)</name>
        <dbReference type="ChEBI" id="CHEBI:18420"/>
    </ligand>
</feature>
<dbReference type="InterPro" id="IPR014720">
    <property type="entry name" value="dsRBD_dom"/>
</dbReference>
<dbReference type="EMBL" id="CP007389">
    <property type="protein sequence ID" value="APT74507.1"/>
    <property type="molecule type" value="Genomic_DNA"/>
</dbReference>
<name>A0ABN4V3I8_9BACT</name>
<sequence length="231" mass="26708">MERFREGEIEHVIGYRFRNKELLFTALTHTSYANENKKQSYERLEFLGDSVIDILVCTILYEQYQTLNEGTMAQIKSAVTSEDILFEIAKKFNLGKYILLGKGERRSRGSEKKSILADVVESLIAAIYLDSNKNLKLIENLFSKIFKDYIDIFLTGKRIFDYKTKLQELTQDKFKQLPVYETTTVGGKFITTLKINNKIYSKAKGSSKKDAEKLAAKIAYEKLKEEEKYGK</sequence>
<keyword evidence="3 11" id="KW-0507">mRNA processing</keyword>
<comment type="subunit">
    <text evidence="11">Homodimer.</text>
</comment>
<dbReference type="NCBIfam" id="TIGR02191">
    <property type="entry name" value="RNaseIII"/>
    <property type="match status" value="1"/>
</dbReference>
<keyword evidence="15" id="KW-1185">Reference proteome</keyword>
<dbReference type="Gene3D" id="3.30.160.20">
    <property type="match status" value="1"/>
</dbReference>
<gene>
    <name evidence="11" type="primary">rnc</name>
    <name evidence="14" type="ORF">BW47_08505</name>
</gene>
<keyword evidence="9 11" id="KW-0694">RNA-binding</keyword>
<evidence type="ECO:0000256" key="4">
    <source>
        <dbReference type="ARBA" id="ARBA00022722"/>
    </source>
</evidence>
<comment type="similarity">
    <text evidence="2">Belongs to the ribonuclease III family.</text>
</comment>
<dbReference type="HAMAP" id="MF_00104">
    <property type="entry name" value="RNase_III"/>
    <property type="match status" value="1"/>
</dbReference>
<dbReference type="Pfam" id="PF00035">
    <property type="entry name" value="dsrm"/>
    <property type="match status" value="1"/>
</dbReference>
<evidence type="ECO:0000256" key="9">
    <source>
        <dbReference type="ARBA" id="ARBA00022884"/>
    </source>
</evidence>
<evidence type="ECO:0000256" key="2">
    <source>
        <dbReference type="ARBA" id="ARBA00010183"/>
    </source>
</evidence>
<evidence type="ECO:0000256" key="6">
    <source>
        <dbReference type="ARBA" id="ARBA00022759"/>
    </source>
</evidence>
<dbReference type="CDD" id="cd00593">
    <property type="entry name" value="RIBOc"/>
    <property type="match status" value="1"/>
</dbReference>
<dbReference type="CDD" id="cd10845">
    <property type="entry name" value="DSRM_RNAse_III_family"/>
    <property type="match status" value="1"/>
</dbReference>
<dbReference type="InterPro" id="IPR036389">
    <property type="entry name" value="RNase_III_sf"/>
</dbReference>
<keyword evidence="6 11" id="KW-0255">Endonuclease</keyword>